<keyword evidence="2" id="KW-0378">Hydrolase</keyword>
<gene>
    <name evidence="2" type="ORF">FYJ33_00485</name>
</gene>
<reference evidence="2 3" key="1">
    <citation type="submission" date="2019-08" db="EMBL/GenBank/DDBJ databases">
        <title>In-depth cultivation of the pig gut microbiome towards novel bacterial diversity and tailored functional studies.</title>
        <authorList>
            <person name="Wylensek D."/>
            <person name="Hitch T.C.A."/>
            <person name="Clavel T."/>
        </authorList>
    </citation>
    <scope>NUCLEOTIDE SEQUENCE [LARGE SCALE GENOMIC DNA]</scope>
    <source>
        <strain evidence="2 3">WCA-383-APC-5B</strain>
    </source>
</reference>
<evidence type="ECO:0000313" key="3">
    <source>
        <dbReference type="Proteomes" id="UP000460287"/>
    </source>
</evidence>
<dbReference type="PANTHER" id="PTHR30619">
    <property type="entry name" value="DNA INTERNALIZATION/COMPETENCE PROTEIN COMEC/REC2"/>
    <property type="match status" value="1"/>
</dbReference>
<dbReference type="EMBL" id="VULX01000001">
    <property type="protein sequence ID" value="MSR89923.1"/>
    <property type="molecule type" value="Genomic_DNA"/>
</dbReference>
<organism evidence="2 3">
    <name type="scientific">Inconstantimicrobium porci</name>
    <dbReference type="NCBI Taxonomy" id="2652291"/>
    <lineage>
        <taxon>Bacteria</taxon>
        <taxon>Bacillati</taxon>
        <taxon>Bacillota</taxon>
        <taxon>Clostridia</taxon>
        <taxon>Eubacteriales</taxon>
        <taxon>Clostridiaceae</taxon>
        <taxon>Inconstantimicrobium</taxon>
    </lineage>
</organism>
<dbReference type="CDD" id="cd07731">
    <property type="entry name" value="ComA-like_MBL-fold"/>
    <property type="match status" value="1"/>
</dbReference>
<dbReference type="InterPro" id="IPR035681">
    <property type="entry name" value="ComA-like_MBL"/>
</dbReference>
<dbReference type="SMART" id="SM00849">
    <property type="entry name" value="Lactamase_B"/>
    <property type="match status" value="1"/>
</dbReference>
<dbReference type="AlphaFoldDB" id="A0A7X2MVN4"/>
<evidence type="ECO:0000259" key="1">
    <source>
        <dbReference type="SMART" id="SM00849"/>
    </source>
</evidence>
<dbReference type="Proteomes" id="UP000460287">
    <property type="component" value="Unassembled WGS sequence"/>
</dbReference>
<evidence type="ECO:0000313" key="2">
    <source>
        <dbReference type="EMBL" id="MSR89923.1"/>
    </source>
</evidence>
<dbReference type="SUPFAM" id="SSF56281">
    <property type="entry name" value="Metallo-hydrolase/oxidoreductase"/>
    <property type="match status" value="1"/>
</dbReference>
<proteinExistence type="predicted"/>
<dbReference type="Gene3D" id="3.60.15.10">
    <property type="entry name" value="Ribonuclease Z/Hydroxyacylglutathione hydrolase-like"/>
    <property type="match status" value="1"/>
</dbReference>
<accession>A0A7X2MVN4</accession>
<keyword evidence="3" id="KW-1185">Reference proteome</keyword>
<dbReference type="PANTHER" id="PTHR30619:SF7">
    <property type="entry name" value="BETA-LACTAMASE DOMAIN PROTEIN"/>
    <property type="match status" value="1"/>
</dbReference>
<feature type="domain" description="Metallo-beta-lactamase" evidence="1">
    <location>
        <begin position="46"/>
        <end position="239"/>
    </location>
</feature>
<protein>
    <submittedName>
        <fullName evidence="2">MBL fold metallo-hydrolase</fullName>
    </submittedName>
</protein>
<dbReference type="InterPro" id="IPR052159">
    <property type="entry name" value="Competence_DNA_uptake"/>
</dbReference>
<dbReference type="GO" id="GO:0016787">
    <property type="term" value="F:hydrolase activity"/>
    <property type="evidence" value="ECO:0007669"/>
    <property type="project" value="UniProtKB-KW"/>
</dbReference>
<name>A0A7X2MVN4_9CLOT</name>
<comment type="caution">
    <text evidence="2">The sequence shown here is derived from an EMBL/GenBank/DDBJ whole genome shotgun (WGS) entry which is preliminary data.</text>
</comment>
<sequence length="296" mass="32173">MSFISCGSIDDVKSFTGKLDSSVSGENSLAASSKDGLAVHYIDVGQADSILITQGNSSMLIDGGNNDDYKLVSEYIEKQGIKKLDYIVGTHAHEDHIGGLDYIINSFNVGKIYFPKQTASTKTYKDFVNSVKNKNMKFTLPVAGQSFKLGEAECTILAPNSGNYDDANEYSIVIKITYKNNSFLFTGDASSISEKEMLSKGYDLKSDVLKVGHHGSRSSTTTEFLKTVNPKYAVVSCGKDNDYGHPTETVINRLKKASIPVYRTDESGTIVAKSNGTDIIFNVQPGSYKPGTKKKS</sequence>
<dbReference type="InterPro" id="IPR036866">
    <property type="entry name" value="RibonucZ/Hydroxyglut_hydro"/>
</dbReference>
<dbReference type="Pfam" id="PF00753">
    <property type="entry name" value="Lactamase_B"/>
    <property type="match status" value="1"/>
</dbReference>
<dbReference type="InterPro" id="IPR001279">
    <property type="entry name" value="Metallo-B-lactamas"/>
</dbReference>